<dbReference type="Pfam" id="PF01156">
    <property type="entry name" value="IU_nuc_hydro"/>
    <property type="match status" value="1"/>
</dbReference>
<dbReference type="GO" id="GO:0006152">
    <property type="term" value="P:purine nucleoside catabolic process"/>
    <property type="evidence" value="ECO:0007669"/>
    <property type="project" value="TreeGrafter"/>
</dbReference>
<feature type="domain" description="Inosine/uridine-preferring nucleoside hydrolase" evidence="3">
    <location>
        <begin position="15"/>
        <end position="409"/>
    </location>
</feature>
<dbReference type="AlphaFoldDB" id="A0A086ZY43"/>
<dbReference type="Proteomes" id="UP000029072">
    <property type="component" value="Unassembled WGS sequence"/>
</dbReference>
<evidence type="ECO:0000313" key="5">
    <source>
        <dbReference type="Proteomes" id="UP000029072"/>
    </source>
</evidence>
<dbReference type="PANTHER" id="PTHR12304:SF4">
    <property type="entry name" value="URIDINE NUCLEOSIDASE"/>
    <property type="match status" value="1"/>
</dbReference>
<evidence type="ECO:0000256" key="2">
    <source>
        <dbReference type="ARBA" id="ARBA00023295"/>
    </source>
</evidence>
<protein>
    <submittedName>
        <fullName evidence="4">Inosine/uridine-preferring nucleoside hydrolase</fullName>
        <ecNumber evidence="4">3.2.2.3</ecNumber>
    </submittedName>
</protein>
<dbReference type="InterPro" id="IPR023186">
    <property type="entry name" value="IUNH"/>
</dbReference>
<dbReference type="SUPFAM" id="SSF53590">
    <property type="entry name" value="Nucleoside hydrolase"/>
    <property type="match status" value="1"/>
</dbReference>
<keyword evidence="2 4" id="KW-0326">Glycosidase</keyword>
<proteinExistence type="predicted"/>
<sequence length="425" mass="44144">MTLTGSLLTSERQRIIASVDTGVDDALALAYLLASPACELAGVIASYGNVDEPTAFANTRHVLDLFGHADDVPVFHGSTHPSWADSFIPDAGCAKFHGTDGLGGLSGRTAVRTDTAAHVVTAHGPARGSHPQTAQSAWPTHSQPYGIVSVGGYPLDDPHANPAVPAAPPHETGIGTVTGTTTDIATEPAARLSSEQDVPCGIDFLIEQVRAYGHDVTVLATGPLTDVDAALAKAPDIASKLRLVMMGGTLTQPGNCWDAVAETNVIQDPEAADRVFHSGADVTMIGLDVTHQCLLSREAAARWRAIGETAAEVRGRFLDGLAEFSIAANLEADPAIFAGGMPLHDPLAAAVALDPTLVGCFDIALKAETATGDFHGVRGRTTGDPAGLVIPDAPRVHVALQVDAQRFLEEFTDRLASLCRSVGVS</sequence>
<dbReference type="GO" id="GO:0045437">
    <property type="term" value="F:uridine nucleosidase activity"/>
    <property type="evidence" value="ECO:0007669"/>
    <property type="project" value="UniProtKB-EC"/>
</dbReference>
<accession>A0A086ZY43</accession>
<evidence type="ECO:0000313" key="4">
    <source>
        <dbReference type="EMBL" id="KFI51443.1"/>
    </source>
</evidence>
<dbReference type="InterPro" id="IPR001910">
    <property type="entry name" value="Inosine/uridine_hydrolase_dom"/>
</dbReference>
<keyword evidence="1 4" id="KW-0378">Hydrolase</keyword>
<name>A0A086ZY43_9BIFI</name>
<comment type="caution">
    <text evidence="4">The sequence shown here is derived from an EMBL/GenBank/DDBJ whole genome shotgun (WGS) entry which is preliminary data.</text>
</comment>
<organism evidence="4 5">
    <name type="scientific">Bifidobacterium callitrichos DSM 23973</name>
    <dbReference type="NCBI Taxonomy" id="1437609"/>
    <lineage>
        <taxon>Bacteria</taxon>
        <taxon>Bacillati</taxon>
        <taxon>Actinomycetota</taxon>
        <taxon>Actinomycetes</taxon>
        <taxon>Bifidobacteriales</taxon>
        <taxon>Bifidobacteriaceae</taxon>
        <taxon>Bifidobacterium</taxon>
    </lineage>
</organism>
<dbReference type="InterPro" id="IPR036452">
    <property type="entry name" value="Ribo_hydro-like"/>
</dbReference>
<dbReference type="EMBL" id="JGYS01000022">
    <property type="protein sequence ID" value="KFI51443.1"/>
    <property type="molecule type" value="Genomic_DNA"/>
</dbReference>
<reference evidence="4 5" key="1">
    <citation type="submission" date="2014-03" db="EMBL/GenBank/DDBJ databases">
        <title>Genomics of Bifidobacteria.</title>
        <authorList>
            <person name="Ventura M."/>
            <person name="Milani C."/>
            <person name="Lugli G.A."/>
        </authorList>
    </citation>
    <scope>NUCLEOTIDE SEQUENCE [LARGE SCALE GENOMIC DNA]</scope>
    <source>
        <strain evidence="4 5">DSM 23973</strain>
    </source>
</reference>
<dbReference type="EC" id="3.2.2.3" evidence="4"/>
<evidence type="ECO:0000256" key="1">
    <source>
        <dbReference type="ARBA" id="ARBA00022801"/>
    </source>
</evidence>
<gene>
    <name evidence="4" type="ORF">BCAL_1174</name>
</gene>
<evidence type="ECO:0000259" key="3">
    <source>
        <dbReference type="Pfam" id="PF01156"/>
    </source>
</evidence>
<dbReference type="eggNOG" id="COG1957">
    <property type="taxonomic scope" value="Bacteria"/>
</dbReference>
<dbReference type="GO" id="GO:0005829">
    <property type="term" value="C:cytosol"/>
    <property type="evidence" value="ECO:0007669"/>
    <property type="project" value="TreeGrafter"/>
</dbReference>
<dbReference type="STRING" id="1437609.BCAL_1174"/>
<dbReference type="GO" id="GO:0008477">
    <property type="term" value="F:purine nucleosidase activity"/>
    <property type="evidence" value="ECO:0007669"/>
    <property type="project" value="TreeGrafter"/>
</dbReference>
<dbReference type="PANTHER" id="PTHR12304">
    <property type="entry name" value="INOSINE-URIDINE PREFERRING NUCLEOSIDE HYDROLASE"/>
    <property type="match status" value="1"/>
</dbReference>
<dbReference type="Gene3D" id="3.90.245.10">
    <property type="entry name" value="Ribonucleoside hydrolase-like"/>
    <property type="match status" value="1"/>
</dbReference>